<dbReference type="InterPro" id="IPR051025">
    <property type="entry name" value="RhoGAP"/>
</dbReference>
<evidence type="ECO:0000259" key="3">
    <source>
        <dbReference type="PROSITE" id="PS50238"/>
    </source>
</evidence>
<comment type="caution">
    <text evidence="4">The sequence shown here is derived from an EMBL/GenBank/DDBJ whole genome shotgun (WGS) entry which is preliminary data.</text>
</comment>
<feature type="compositionally biased region" description="Polar residues" evidence="2">
    <location>
        <begin position="467"/>
        <end position="479"/>
    </location>
</feature>
<dbReference type="GO" id="GO:0005096">
    <property type="term" value="F:GTPase activator activity"/>
    <property type="evidence" value="ECO:0007669"/>
    <property type="project" value="UniProtKB-KW"/>
</dbReference>
<gene>
    <name evidence="4" type="ORF">C8A01DRAFT_48816</name>
</gene>
<dbReference type="GO" id="GO:0005938">
    <property type="term" value="C:cell cortex"/>
    <property type="evidence" value="ECO:0007669"/>
    <property type="project" value="TreeGrafter"/>
</dbReference>
<dbReference type="InterPro" id="IPR000198">
    <property type="entry name" value="RhoGAP_dom"/>
</dbReference>
<feature type="compositionally biased region" description="Pro residues" evidence="2">
    <location>
        <begin position="128"/>
        <end position="140"/>
    </location>
</feature>
<dbReference type="Proteomes" id="UP001303115">
    <property type="component" value="Unassembled WGS sequence"/>
</dbReference>
<feature type="compositionally biased region" description="Polar residues" evidence="2">
    <location>
        <begin position="688"/>
        <end position="698"/>
    </location>
</feature>
<feature type="compositionally biased region" description="Polar residues" evidence="2">
    <location>
        <begin position="490"/>
        <end position="503"/>
    </location>
</feature>
<dbReference type="AlphaFoldDB" id="A0AAN6SNI0"/>
<keyword evidence="1" id="KW-0343">GTPase activation</keyword>
<feature type="region of interest" description="Disordered" evidence="2">
    <location>
        <begin position="121"/>
        <end position="140"/>
    </location>
</feature>
<dbReference type="CDD" id="cd04396">
    <property type="entry name" value="RhoGAP_fSAC7_BAG7"/>
    <property type="match status" value="1"/>
</dbReference>
<dbReference type="GO" id="GO:0060237">
    <property type="term" value="P:regulation of fungal-type cell wall organization"/>
    <property type="evidence" value="ECO:0007669"/>
    <property type="project" value="TreeGrafter"/>
</dbReference>
<feature type="compositionally biased region" description="Polar residues" evidence="2">
    <location>
        <begin position="755"/>
        <end position="794"/>
    </location>
</feature>
<feature type="region of interest" description="Disordered" evidence="2">
    <location>
        <begin position="546"/>
        <end position="582"/>
    </location>
</feature>
<feature type="domain" description="Rho-GAP" evidence="3">
    <location>
        <begin position="199"/>
        <end position="407"/>
    </location>
</feature>
<feature type="region of interest" description="Disordered" evidence="2">
    <location>
        <begin position="418"/>
        <end position="515"/>
    </location>
</feature>
<proteinExistence type="predicted"/>
<evidence type="ECO:0000256" key="2">
    <source>
        <dbReference type="SAM" id="MobiDB-lite"/>
    </source>
</evidence>
<organism evidence="4 5">
    <name type="scientific">Parachaetomium inaequale</name>
    <dbReference type="NCBI Taxonomy" id="2588326"/>
    <lineage>
        <taxon>Eukaryota</taxon>
        <taxon>Fungi</taxon>
        <taxon>Dikarya</taxon>
        <taxon>Ascomycota</taxon>
        <taxon>Pezizomycotina</taxon>
        <taxon>Sordariomycetes</taxon>
        <taxon>Sordariomycetidae</taxon>
        <taxon>Sordariales</taxon>
        <taxon>Chaetomiaceae</taxon>
        <taxon>Parachaetomium</taxon>
    </lineage>
</organism>
<feature type="compositionally biased region" description="Low complexity" evidence="2">
    <location>
        <begin position="881"/>
        <end position="933"/>
    </location>
</feature>
<feature type="compositionally biased region" description="Basic and acidic residues" evidence="2">
    <location>
        <begin position="858"/>
        <end position="870"/>
    </location>
</feature>
<feature type="compositionally biased region" description="Low complexity" evidence="2">
    <location>
        <begin position="564"/>
        <end position="582"/>
    </location>
</feature>
<dbReference type="PANTHER" id="PTHR15228">
    <property type="entry name" value="SPERMATHECAL PHYSIOLOGY VARIANT"/>
    <property type="match status" value="1"/>
</dbReference>
<keyword evidence="5" id="KW-1185">Reference proteome</keyword>
<feature type="region of interest" description="Disordered" evidence="2">
    <location>
        <begin position="1"/>
        <end position="78"/>
    </location>
</feature>
<dbReference type="SMART" id="SM00324">
    <property type="entry name" value="RhoGAP"/>
    <property type="match status" value="1"/>
</dbReference>
<accession>A0AAN6SNI0</accession>
<name>A0AAN6SNI0_9PEZI</name>
<feature type="compositionally biased region" description="Low complexity" evidence="2">
    <location>
        <begin position="12"/>
        <end position="26"/>
    </location>
</feature>
<dbReference type="Gene3D" id="1.10.555.10">
    <property type="entry name" value="Rho GTPase activation protein"/>
    <property type="match status" value="1"/>
</dbReference>
<evidence type="ECO:0000313" key="5">
    <source>
        <dbReference type="Proteomes" id="UP001303115"/>
    </source>
</evidence>
<dbReference type="InterPro" id="IPR008936">
    <property type="entry name" value="Rho_GTPase_activation_prot"/>
</dbReference>
<evidence type="ECO:0000313" key="4">
    <source>
        <dbReference type="EMBL" id="KAK4034931.1"/>
    </source>
</evidence>
<feature type="compositionally biased region" description="Basic and acidic residues" evidence="2">
    <location>
        <begin position="826"/>
        <end position="835"/>
    </location>
</feature>
<dbReference type="GO" id="GO:0007165">
    <property type="term" value="P:signal transduction"/>
    <property type="evidence" value="ECO:0007669"/>
    <property type="project" value="InterPro"/>
</dbReference>
<feature type="compositionally biased region" description="Basic and acidic residues" evidence="2">
    <location>
        <begin position="661"/>
        <end position="672"/>
    </location>
</feature>
<protein>
    <recommendedName>
        <fullName evidence="3">Rho-GAP domain-containing protein</fullName>
    </recommendedName>
</protein>
<sequence length="933" mass="99365">MTSAVQPPTPQHPASQQQQQQQRANVPNPPSTPVAAQIQSAVSPPSRRDLKSWWKGFKLPSKHQESHGTAAPSTILFPRSKPQRKAAIFAEDVAGDLNEFPPAVSLLRDIVYEEEKRAVHQASAAMSQPPPPTTSRPPGAPKLSALFRAVVWRFGGSSPRAQRRKSLPARPKLIVAEPRPQGIFGVPLRQSITYANVAISLVDEDGKSYIYGYVPIVVAKCGVFLKERATEIEGIFRLNGSEKRIKELKNIFDSPDRYGKGLVWDGYTVHDAANVLRRYLNDLPEPVVPLDLYEKFREPLSGATRPGAGDAEGPQFVEHFNMDAAIIRYQQLITELPPLNRQLLLYILDLLAVFAAKSDQNRMTSQNLAAIFQPGMLSHPNHAMAPEEYRLNQSVIIFLIENQDHFLIGMQGTAADEKTVEEVQKGTPVLKPPSTPNSKPGIVRSSSSASAGAESVAKDGSIRRNKSTASRRSFHSNGCPSPASPALVATPTSGLARSNTLPSKKSPALQSARFASRNDAHVAPMTPVAPPATTVVSPPAVVEEVATPPDETAPKKRLPGSANPSAHSSTASLHHTTAASPSVEAVTPLEAIPSASQTAGFGEPVATQPAEASSELTSRPTHALPSPADPSHANPGSTDVGHGEPSSAPPGDTTVGSAHADTLHSGHVHADTLHPSSAQAPIKHKKSPPTSLHSSFNEGSDLDQFDEPATAHVEPTIPDTPSEKEKKSRWRLSRRKEDASPPSFPPLASPRPIGSNATAGASGTSINSSGKPGGPSTSAGGDTTSDRTTINTESAPLVEVSSKESGGGGRDESKKLSNWIKNKYREHKENVEQRRNKSPPAGERTVSIGSSLLSSRGKSLDLKRAEEEKPPLAQPAPQAPPAMQATQVAQAAQVTQPTQTPQVVPQTPQAPLATQATQATQPQAQQPQDPRGQ</sequence>
<reference evidence="5" key="1">
    <citation type="journal article" date="2023" name="Mol. Phylogenet. Evol.">
        <title>Genome-scale phylogeny and comparative genomics of the fungal order Sordariales.</title>
        <authorList>
            <person name="Hensen N."/>
            <person name="Bonometti L."/>
            <person name="Westerberg I."/>
            <person name="Brannstrom I.O."/>
            <person name="Guillou S."/>
            <person name="Cros-Aarteil S."/>
            <person name="Calhoun S."/>
            <person name="Haridas S."/>
            <person name="Kuo A."/>
            <person name="Mondo S."/>
            <person name="Pangilinan J."/>
            <person name="Riley R."/>
            <person name="LaButti K."/>
            <person name="Andreopoulos B."/>
            <person name="Lipzen A."/>
            <person name="Chen C."/>
            <person name="Yan M."/>
            <person name="Daum C."/>
            <person name="Ng V."/>
            <person name="Clum A."/>
            <person name="Steindorff A."/>
            <person name="Ohm R.A."/>
            <person name="Martin F."/>
            <person name="Silar P."/>
            <person name="Natvig D.O."/>
            <person name="Lalanne C."/>
            <person name="Gautier V."/>
            <person name="Ament-Velasquez S.L."/>
            <person name="Kruys A."/>
            <person name="Hutchinson M.I."/>
            <person name="Powell A.J."/>
            <person name="Barry K."/>
            <person name="Miller A.N."/>
            <person name="Grigoriev I.V."/>
            <person name="Debuchy R."/>
            <person name="Gladieux P."/>
            <person name="Hiltunen Thoren M."/>
            <person name="Johannesson H."/>
        </authorList>
    </citation>
    <scope>NUCLEOTIDE SEQUENCE [LARGE SCALE GENOMIC DNA]</scope>
    <source>
        <strain evidence="5">CBS 284.82</strain>
    </source>
</reference>
<dbReference type="PROSITE" id="PS50238">
    <property type="entry name" value="RHOGAP"/>
    <property type="match status" value="1"/>
</dbReference>
<feature type="region of interest" description="Disordered" evidence="2">
    <location>
        <begin position="599"/>
        <end position="933"/>
    </location>
</feature>
<dbReference type="SUPFAM" id="SSF48350">
    <property type="entry name" value="GTPase activation domain, GAP"/>
    <property type="match status" value="1"/>
</dbReference>
<dbReference type="Pfam" id="PF00620">
    <property type="entry name" value="RhoGAP"/>
    <property type="match status" value="1"/>
</dbReference>
<feature type="compositionally biased region" description="Low complexity" evidence="2">
    <location>
        <begin position="847"/>
        <end position="857"/>
    </location>
</feature>
<dbReference type="EMBL" id="MU854461">
    <property type="protein sequence ID" value="KAK4034931.1"/>
    <property type="molecule type" value="Genomic_DNA"/>
</dbReference>
<dbReference type="PANTHER" id="PTHR15228:SF25">
    <property type="entry name" value="F-BAR DOMAIN-CONTAINING PROTEIN"/>
    <property type="match status" value="1"/>
</dbReference>
<feature type="compositionally biased region" description="Polar residues" evidence="2">
    <location>
        <begin position="610"/>
        <end position="620"/>
    </location>
</feature>
<feature type="compositionally biased region" description="Low complexity" evidence="2">
    <location>
        <begin position="445"/>
        <end position="455"/>
    </location>
</feature>
<evidence type="ECO:0000256" key="1">
    <source>
        <dbReference type="ARBA" id="ARBA00022468"/>
    </source>
</evidence>